<dbReference type="EMBL" id="RJJR01000001">
    <property type="protein sequence ID" value="RNI39833.1"/>
    <property type="molecule type" value="Genomic_DNA"/>
</dbReference>
<dbReference type="Pfam" id="PF00004">
    <property type="entry name" value="AAA"/>
    <property type="match status" value="1"/>
</dbReference>
<dbReference type="CDD" id="cd19481">
    <property type="entry name" value="RecA-like_protease"/>
    <property type="match status" value="1"/>
</dbReference>
<dbReference type="InterPro" id="IPR027417">
    <property type="entry name" value="P-loop_NTPase"/>
</dbReference>
<keyword evidence="2" id="KW-0067">ATP-binding</keyword>
<reference evidence="2 3" key="1">
    <citation type="submission" date="2018-11" db="EMBL/GenBank/DDBJ databases">
        <title>Draft genome sequence of Ferruginibacter sp. BO-59.</title>
        <authorList>
            <person name="Im W.T."/>
        </authorList>
    </citation>
    <scope>NUCLEOTIDE SEQUENCE [LARGE SCALE GENOMIC DNA]</scope>
    <source>
        <strain evidence="2 3">BO-59</strain>
    </source>
</reference>
<dbReference type="Proteomes" id="UP000267223">
    <property type="component" value="Unassembled WGS sequence"/>
</dbReference>
<proteinExistence type="predicted"/>
<dbReference type="InterPro" id="IPR054472">
    <property type="entry name" value="WHD"/>
</dbReference>
<gene>
    <name evidence="2" type="ORF">EFY79_00585</name>
</gene>
<protein>
    <submittedName>
        <fullName evidence="2">ATP-binding protein</fullName>
    </submittedName>
</protein>
<feature type="domain" description="AAA+ ATPase" evidence="1">
    <location>
        <begin position="443"/>
        <end position="575"/>
    </location>
</feature>
<dbReference type="SUPFAM" id="SSF52540">
    <property type="entry name" value="P-loop containing nucleoside triphosphate hydrolases"/>
    <property type="match status" value="1"/>
</dbReference>
<evidence type="ECO:0000313" key="2">
    <source>
        <dbReference type="EMBL" id="RNI39833.1"/>
    </source>
</evidence>
<dbReference type="RefSeq" id="WP_123118724.1">
    <property type="nucleotide sequence ID" value="NZ_RJJR01000001.1"/>
</dbReference>
<comment type="caution">
    <text evidence="2">The sequence shown here is derived from an EMBL/GenBank/DDBJ whole genome shotgun (WGS) entry which is preliminary data.</text>
</comment>
<keyword evidence="3" id="KW-1185">Reference proteome</keyword>
<dbReference type="Pfam" id="PF22977">
    <property type="entry name" value="WHD"/>
    <property type="match status" value="1"/>
</dbReference>
<dbReference type="AlphaFoldDB" id="A0A3M9NRM0"/>
<organism evidence="2 3">
    <name type="scientific">Hanamia caeni</name>
    <dbReference type="NCBI Taxonomy" id="2294116"/>
    <lineage>
        <taxon>Bacteria</taxon>
        <taxon>Pseudomonadati</taxon>
        <taxon>Bacteroidota</taxon>
        <taxon>Chitinophagia</taxon>
        <taxon>Chitinophagales</taxon>
        <taxon>Chitinophagaceae</taxon>
        <taxon>Hanamia</taxon>
    </lineage>
</organism>
<dbReference type="InterPro" id="IPR003959">
    <property type="entry name" value="ATPase_AAA_core"/>
</dbReference>
<dbReference type="GO" id="GO:0005524">
    <property type="term" value="F:ATP binding"/>
    <property type="evidence" value="ECO:0007669"/>
    <property type="project" value="UniProtKB-KW"/>
</dbReference>
<evidence type="ECO:0000313" key="3">
    <source>
        <dbReference type="Proteomes" id="UP000267223"/>
    </source>
</evidence>
<evidence type="ECO:0000259" key="1">
    <source>
        <dbReference type="SMART" id="SM00382"/>
    </source>
</evidence>
<name>A0A3M9NRM0_9BACT</name>
<dbReference type="OrthoDB" id="7438987at2"/>
<keyword evidence="2" id="KW-0547">Nucleotide-binding</keyword>
<sequence>MMEDFNTWSKANQKFLTNGIQLINEQIECLYNADDHAPKPDFHEQFQQLINEHKSFQPMLPFIRLSDKLKLSDFEQAVILLAAAPEFDSEFGKAAGKNGLSVQPTFSLAFSIFSKQHWDAISPDARLRYWQLIRINRADTLANSLITINEQILHYLTGVKSMNEKLKKICEPVQVDEKLVPSQYELAELILNTCLQSEVDKQPYIFFLGNQQTDKLKIAAHISEQKGLSLYTLSIYSLPTDVAEISDLTLLWNREASLNNYALFLDTVDLDMNDKSKVQSLIYFIKNVDGLLIISSNQWVPETGNKQFAFDVQKPLPNEQLILWKQRLGTKINQESLSGLVSQFSMSTATIDKACNELNTVIRERKTSSKKTNSDNDLWKICCRLTRPQLDGLAQRIESPTEWDDLVLPAPQKEILKEIAIHVRQRNKVYGTWGFEKKETRGLGITVLFVGESGTGKTMAAEVLANELHLDLYRIDLSNVINKYIGETEKNLKKIFDAAENGGGILLFDEADALFGKRSDVKDSHDRYSNIEVSYLLQRMEAYRGLAILTTNMKNALDKAFMRRIRFVVQFPFPDLAQRAEIWTKIFPANTPKEGLNMEQLAKLNLSGGNIRNIALNAAFLAAEEDKPVLMCHISRAAKSEHLKLEKPFSSFELK</sequence>
<dbReference type="SMART" id="SM00382">
    <property type="entry name" value="AAA"/>
    <property type="match status" value="1"/>
</dbReference>
<accession>A0A3M9NRM0</accession>
<dbReference type="GO" id="GO:0016887">
    <property type="term" value="F:ATP hydrolysis activity"/>
    <property type="evidence" value="ECO:0007669"/>
    <property type="project" value="InterPro"/>
</dbReference>
<dbReference type="PANTHER" id="PTHR46411">
    <property type="entry name" value="FAMILY ATPASE, PUTATIVE-RELATED"/>
    <property type="match status" value="1"/>
</dbReference>
<dbReference type="InterPro" id="IPR003593">
    <property type="entry name" value="AAA+_ATPase"/>
</dbReference>
<dbReference type="Gene3D" id="3.40.50.300">
    <property type="entry name" value="P-loop containing nucleotide triphosphate hydrolases"/>
    <property type="match status" value="1"/>
</dbReference>
<dbReference type="PANTHER" id="PTHR46411:SF3">
    <property type="entry name" value="AAA+ ATPASE DOMAIN-CONTAINING PROTEIN"/>
    <property type="match status" value="1"/>
</dbReference>